<feature type="compositionally biased region" description="Basic and acidic residues" evidence="1">
    <location>
        <begin position="551"/>
        <end position="562"/>
    </location>
</feature>
<evidence type="ECO:0000256" key="2">
    <source>
        <dbReference type="SAM" id="Phobius"/>
    </source>
</evidence>
<evidence type="ECO:0000313" key="4">
    <source>
        <dbReference type="Proteomes" id="UP000800038"/>
    </source>
</evidence>
<keyword evidence="2" id="KW-0812">Transmembrane</keyword>
<keyword evidence="2" id="KW-1133">Transmembrane helix</keyword>
<feature type="region of interest" description="Disordered" evidence="1">
    <location>
        <begin position="186"/>
        <end position="210"/>
    </location>
</feature>
<reference evidence="3" key="1">
    <citation type="journal article" date="2020" name="Stud. Mycol.">
        <title>101 Dothideomycetes genomes: a test case for predicting lifestyles and emergence of pathogens.</title>
        <authorList>
            <person name="Haridas S."/>
            <person name="Albert R."/>
            <person name="Binder M."/>
            <person name="Bloem J."/>
            <person name="Labutti K."/>
            <person name="Salamov A."/>
            <person name="Andreopoulos B."/>
            <person name="Baker S."/>
            <person name="Barry K."/>
            <person name="Bills G."/>
            <person name="Bluhm B."/>
            <person name="Cannon C."/>
            <person name="Castanera R."/>
            <person name="Culley D."/>
            <person name="Daum C."/>
            <person name="Ezra D."/>
            <person name="Gonzalez J."/>
            <person name="Henrissat B."/>
            <person name="Kuo A."/>
            <person name="Liang C."/>
            <person name="Lipzen A."/>
            <person name="Lutzoni F."/>
            <person name="Magnuson J."/>
            <person name="Mondo S."/>
            <person name="Nolan M."/>
            <person name="Ohm R."/>
            <person name="Pangilinan J."/>
            <person name="Park H.-J."/>
            <person name="Ramirez L."/>
            <person name="Alfaro M."/>
            <person name="Sun H."/>
            <person name="Tritt A."/>
            <person name="Yoshinaga Y."/>
            <person name="Zwiers L.-H."/>
            <person name="Turgeon B."/>
            <person name="Goodwin S."/>
            <person name="Spatafora J."/>
            <person name="Crous P."/>
            <person name="Grigoriev I."/>
        </authorList>
    </citation>
    <scope>NUCLEOTIDE SEQUENCE</scope>
    <source>
        <strain evidence="3">CBS 161.51</strain>
    </source>
</reference>
<dbReference type="EMBL" id="ML976014">
    <property type="protein sequence ID" value="KAF1944772.1"/>
    <property type="molecule type" value="Genomic_DNA"/>
</dbReference>
<dbReference type="AlphaFoldDB" id="A0A6A5SYK3"/>
<evidence type="ECO:0000313" key="3">
    <source>
        <dbReference type="EMBL" id="KAF1944772.1"/>
    </source>
</evidence>
<proteinExistence type="predicted"/>
<organism evidence="3 4">
    <name type="scientific">Clathrospora elynae</name>
    <dbReference type="NCBI Taxonomy" id="706981"/>
    <lineage>
        <taxon>Eukaryota</taxon>
        <taxon>Fungi</taxon>
        <taxon>Dikarya</taxon>
        <taxon>Ascomycota</taxon>
        <taxon>Pezizomycotina</taxon>
        <taxon>Dothideomycetes</taxon>
        <taxon>Pleosporomycetidae</taxon>
        <taxon>Pleosporales</taxon>
        <taxon>Diademaceae</taxon>
        <taxon>Clathrospora</taxon>
    </lineage>
</organism>
<evidence type="ECO:0000256" key="1">
    <source>
        <dbReference type="SAM" id="MobiDB-lite"/>
    </source>
</evidence>
<keyword evidence="2" id="KW-0472">Membrane</keyword>
<protein>
    <submittedName>
        <fullName evidence="3">Uncharacterized protein</fullName>
    </submittedName>
</protein>
<feature type="region of interest" description="Disordered" evidence="1">
    <location>
        <begin position="323"/>
        <end position="436"/>
    </location>
</feature>
<feature type="compositionally biased region" description="Basic residues" evidence="1">
    <location>
        <begin position="407"/>
        <end position="417"/>
    </location>
</feature>
<feature type="compositionally biased region" description="Basic residues" evidence="1">
    <location>
        <begin position="425"/>
        <end position="436"/>
    </location>
</feature>
<feature type="compositionally biased region" description="Polar residues" evidence="1">
    <location>
        <begin position="363"/>
        <end position="373"/>
    </location>
</feature>
<sequence>MSLYQELGAALQVLIMWGFSWVLPLLAFSGSLHLLMLGPPSTRTNTIVITIKPTRVRRRHLQARLVARRRRIKKIDGGIRVRAFGESVWRSVRKTQLLRPHANKVDVPKAEAPQSEIGFILIRPREFQKGPTPVVVLYIAGAWSSVSQCQSADVNTVDSDLNFDENVNGSCRYLEEEQLKVEEEEIDTNGDVNKTHSAPTPTPAPTPRAYDAPPILDLNRVFADHEAGRFYRKLQCSDQELYKGELEKWKLPLFTAESQNISVRADFDDVYEVDKYRQEFSEYRDLSPETVESHIEHGKPEFIAFEIIPAVNVQTEYQREIDDVPKTSVNSSTDQGTTPPPNTHDDSDEEMSSTEGRDEQTGEQDTNVQPSNNKDNDVKMSNDDQTSAKTNNAGDTAQNSGNTWSPKRPHGVKRPPKHGNPYGKKICKTRPQHKQKFSHDYINRADRADRAGYATLVSSAKLDFTPSDGFAWRDYGINMCNAPNLTCNLTTEKKPAGKPDEDICDALYPKEKETTLYIRKRKRKQENVNQTDDDERAPTKRPKEMPQSPEWRAREAARKIQQ</sequence>
<accession>A0A6A5SYK3</accession>
<feature type="region of interest" description="Disordered" evidence="1">
    <location>
        <begin position="516"/>
        <end position="562"/>
    </location>
</feature>
<feature type="compositionally biased region" description="Polar residues" evidence="1">
    <location>
        <begin position="327"/>
        <end position="337"/>
    </location>
</feature>
<gene>
    <name evidence="3" type="ORF">EJ02DRAFT_432113</name>
</gene>
<feature type="transmembrane region" description="Helical" evidence="2">
    <location>
        <begin position="12"/>
        <end position="36"/>
    </location>
</feature>
<name>A0A6A5SYK3_9PLEO</name>
<dbReference type="Proteomes" id="UP000800038">
    <property type="component" value="Unassembled WGS sequence"/>
</dbReference>
<feature type="compositionally biased region" description="Polar residues" evidence="1">
    <location>
        <begin position="383"/>
        <end position="405"/>
    </location>
</feature>
<keyword evidence="4" id="KW-1185">Reference proteome</keyword>